<dbReference type="GeneID" id="36376395"/>
<reference evidence="2 3" key="1">
    <citation type="submission" date="2014-09" db="EMBL/GenBank/DDBJ databases">
        <authorList>
            <person name="Martin A.A."/>
        </authorList>
    </citation>
    <scope>NUCLEOTIDE SEQUENCE</scope>
    <source>
        <strain evidence="3">ED321</strain>
        <strain evidence="2">ED321 Heterogonic</strain>
    </source>
</reference>
<dbReference type="WormBase" id="SRAE_1000228600">
    <property type="protein sequence ID" value="SRP02653"/>
    <property type="gene ID" value="WBGene00258900"/>
</dbReference>
<evidence type="ECO:0000313" key="5">
    <source>
        <dbReference type="WormBase" id="SRAE_1000228600"/>
    </source>
</evidence>
<dbReference type="RefSeq" id="XP_024503231.1">
    <property type="nucleotide sequence ID" value="XM_024649344.1"/>
</dbReference>
<evidence type="ECO:0000256" key="1">
    <source>
        <dbReference type="SAM" id="SignalP"/>
    </source>
</evidence>
<evidence type="ECO:0000313" key="4">
    <source>
        <dbReference type="WBParaSite" id="SRAE_1000228600.1"/>
    </source>
</evidence>
<evidence type="ECO:0000313" key="3">
    <source>
        <dbReference type="Proteomes" id="UP000035682"/>
    </source>
</evidence>
<evidence type="ECO:0000313" key="2">
    <source>
        <dbReference type="EMBL" id="CEF64030.1"/>
    </source>
</evidence>
<gene>
    <name evidence="2 4 5" type="ORF">SRAE_1000228600</name>
</gene>
<proteinExistence type="predicted"/>
<dbReference type="CTD" id="36376395"/>
<dbReference type="EMBL" id="LN609528">
    <property type="protein sequence ID" value="CEF64030.1"/>
    <property type="molecule type" value="Genomic_DNA"/>
</dbReference>
<feature type="chain" id="PRO_5015030601" evidence="1">
    <location>
        <begin position="23"/>
        <end position="205"/>
    </location>
</feature>
<dbReference type="WBParaSite" id="SRAE_1000228600.1">
    <property type="protein sequence ID" value="SRAE_1000228600.1"/>
    <property type="gene ID" value="WBGene00258900"/>
</dbReference>
<dbReference type="Proteomes" id="UP000035682">
    <property type="component" value="Unplaced"/>
</dbReference>
<protein>
    <submittedName>
        <fullName evidence="4">Lipoprotein</fullName>
    </submittedName>
</protein>
<dbReference type="AlphaFoldDB" id="A0A090L925"/>
<reference evidence="4" key="2">
    <citation type="submission" date="2020-12" db="UniProtKB">
        <authorList>
            <consortium name="WormBaseParasite"/>
        </authorList>
    </citation>
    <scope>IDENTIFICATION</scope>
</reference>
<feature type="signal peptide" evidence="1">
    <location>
        <begin position="1"/>
        <end position="22"/>
    </location>
</feature>
<name>A0A090L925_STRRB</name>
<sequence length="205" mass="22466">MFVPLLAYLIFLSFSLIISCSTKKKKNVEKNKGKIVDLNASSNGEKSKITTTKRGYSTSINSKLGKITNESNTKVLLKPQSSQSKGDEKFKVNNMRTEDFISPKKVGAKSVEKGKDSQKIGQAPKSIQNNCFSAAPTQANIFDPNDDPAADKMNLEMTQNSIVEDLKDGDDTLKNVYSLPVDKDQSLKVIEDAEGGNKPAKKTNK</sequence>
<organism evidence="2">
    <name type="scientific">Strongyloides ratti</name>
    <name type="common">Parasitic roundworm</name>
    <dbReference type="NCBI Taxonomy" id="34506"/>
    <lineage>
        <taxon>Eukaryota</taxon>
        <taxon>Metazoa</taxon>
        <taxon>Ecdysozoa</taxon>
        <taxon>Nematoda</taxon>
        <taxon>Chromadorea</taxon>
        <taxon>Rhabditida</taxon>
        <taxon>Tylenchina</taxon>
        <taxon>Panagrolaimomorpha</taxon>
        <taxon>Strongyloidoidea</taxon>
        <taxon>Strongyloididae</taxon>
        <taxon>Strongyloides</taxon>
    </lineage>
</organism>
<accession>A0A090L925</accession>
<keyword evidence="3" id="KW-1185">Reference proteome</keyword>
<keyword evidence="1" id="KW-0732">Signal</keyword>